<comment type="pathway">
    <text evidence="2 13">Glycolipid biosynthesis; lipid IV(A) biosynthesis; lipid IV(A) from (3R)-3-hydroxytetradecanoyl-[acyl-carrier-protein] and UDP-N-acetyl-alpha-D-glucosamine: step 6/6.</text>
</comment>
<evidence type="ECO:0000256" key="11">
    <source>
        <dbReference type="ARBA" id="ARBA00023098"/>
    </source>
</evidence>
<dbReference type="PATRIC" id="fig|1391653.3.peg.1028"/>
<evidence type="ECO:0000256" key="12">
    <source>
        <dbReference type="ARBA" id="ARBA00029757"/>
    </source>
</evidence>
<dbReference type="EC" id="2.7.1.130" evidence="3 13"/>
<evidence type="ECO:0000256" key="13">
    <source>
        <dbReference type="HAMAP-Rule" id="MF_00409"/>
    </source>
</evidence>
<keyword evidence="6 13" id="KW-0441">Lipid A biosynthesis</keyword>
<dbReference type="AlphaFoldDB" id="A0A0K1PAQ2"/>
<evidence type="ECO:0000313" key="15">
    <source>
        <dbReference type="Proteomes" id="UP000055590"/>
    </source>
</evidence>
<dbReference type="EMBL" id="CP012332">
    <property type="protein sequence ID" value="AKU90618.1"/>
    <property type="molecule type" value="Genomic_DNA"/>
</dbReference>
<comment type="function">
    <text evidence="1 13">Transfers the gamma-phosphate of ATP to the 4'-position of a tetraacyldisaccharide 1-phosphate intermediate (termed DS-1-P) to form tetraacyldisaccharide 1,4'-bis-phosphate (lipid IVA).</text>
</comment>
<keyword evidence="11 13" id="KW-0443">Lipid metabolism</keyword>
<dbReference type="InterPro" id="IPR027417">
    <property type="entry name" value="P-loop_NTPase"/>
</dbReference>
<dbReference type="STRING" id="1391653.AKJ08_1005"/>
<dbReference type="GO" id="GO:0009245">
    <property type="term" value="P:lipid A biosynthetic process"/>
    <property type="evidence" value="ECO:0007669"/>
    <property type="project" value="UniProtKB-UniRule"/>
</dbReference>
<dbReference type="InterPro" id="IPR003758">
    <property type="entry name" value="LpxK"/>
</dbReference>
<reference evidence="14 15" key="1">
    <citation type="submission" date="2015-08" db="EMBL/GenBank/DDBJ databases">
        <authorList>
            <person name="Babu N.S."/>
            <person name="Beckwith C.J."/>
            <person name="Beseler K.G."/>
            <person name="Brison A."/>
            <person name="Carone J.V."/>
            <person name="Caskin T.P."/>
            <person name="Diamond M."/>
            <person name="Durham M.E."/>
            <person name="Foxe J.M."/>
            <person name="Go M."/>
            <person name="Henderson B.A."/>
            <person name="Jones I.B."/>
            <person name="McGettigan J.A."/>
            <person name="Micheletti S.J."/>
            <person name="Nasrallah M.E."/>
            <person name="Ortiz D."/>
            <person name="Piller C.R."/>
            <person name="Privatt S.R."/>
            <person name="Schneider S.L."/>
            <person name="Sharp S."/>
            <person name="Smith T.C."/>
            <person name="Stanton J.D."/>
            <person name="Ullery H.E."/>
            <person name="Wilson R.J."/>
            <person name="Serrano M.G."/>
            <person name="Buck G."/>
            <person name="Lee V."/>
            <person name="Wang Y."/>
            <person name="Carvalho R."/>
            <person name="Voegtly L."/>
            <person name="Shi R."/>
            <person name="Duckworth R."/>
            <person name="Johnson A."/>
            <person name="Loviza R."/>
            <person name="Walstead R."/>
            <person name="Shah Z."/>
            <person name="Kiflezghi M."/>
            <person name="Wade K."/>
            <person name="Ball S.L."/>
            <person name="Bradley K.W."/>
            <person name="Asai D.J."/>
            <person name="Bowman C.A."/>
            <person name="Russell D.A."/>
            <person name="Pope W.H."/>
            <person name="Jacobs-Sera D."/>
            <person name="Hendrix R.W."/>
            <person name="Hatfull G.F."/>
        </authorList>
    </citation>
    <scope>NUCLEOTIDE SEQUENCE [LARGE SCALE GENOMIC DNA]</scope>
    <source>
        <strain evidence="14 15">DSM 27710</strain>
    </source>
</reference>
<comment type="similarity">
    <text evidence="13">Belongs to the LpxK family.</text>
</comment>
<keyword evidence="5 13" id="KW-0444">Lipid biosynthesis</keyword>
<evidence type="ECO:0000256" key="4">
    <source>
        <dbReference type="ARBA" id="ARBA00016436"/>
    </source>
</evidence>
<dbReference type="Pfam" id="PF02606">
    <property type="entry name" value="LpxK"/>
    <property type="match status" value="1"/>
</dbReference>
<evidence type="ECO:0000256" key="7">
    <source>
        <dbReference type="ARBA" id="ARBA00022679"/>
    </source>
</evidence>
<evidence type="ECO:0000256" key="9">
    <source>
        <dbReference type="ARBA" id="ARBA00022777"/>
    </source>
</evidence>
<accession>A0A0K1PAQ2</accession>
<sequence length="369" mass="38739">MKIELLHQADEPLWQKLLLAPLSPPSKVFGAAAAARRGLYGRGLLKQARAPIPVISVGNLAVGGAGKTPVVIELTSRLQARGLKVAVLASGYGGQGRGARVVSRGEGILLDARDAGDEPVLVAKRCPGARVLVGPSRAELAEIAARHLRADVALLDDGFQHLGLARDLDIVVLDGASPFGNGRLLPRGPLREPPSSLARADLCWISKVDEGDPAAIERAAAEAERLTGEAPVRSRYRVSGVLSGDLSSSEPLSSLESRPVLLLAGVARPDSFRRTLTRLGCRVVGEALFSDHHPFTERELHGVLARARACGADVVCATEKDAMRIPAALRGHERIKVVRVETEVAAGADLLESALDAALVAAPVGSRIG</sequence>
<gene>
    <name evidence="13" type="primary">lpxK</name>
    <name evidence="14" type="ORF">AKJ08_1005</name>
</gene>
<dbReference type="UniPathway" id="UPA00359">
    <property type="reaction ID" value="UER00482"/>
</dbReference>
<dbReference type="PANTHER" id="PTHR42724:SF1">
    <property type="entry name" value="TETRAACYLDISACCHARIDE 4'-KINASE, MITOCHONDRIAL-RELATED"/>
    <property type="match status" value="1"/>
</dbReference>
<dbReference type="HAMAP" id="MF_00409">
    <property type="entry name" value="LpxK"/>
    <property type="match status" value="1"/>
</dbReference>
<feature type="binding site" evidence="13">
    <location>
        <begin position="61"/>
        <end position="68"/>
    </location>
    <ligand>
        <name>ATP</name>
        <dbReference type="ChEBI" id="CHEBI:30616"/>
    </ligand>
</feature>
<evidence type="ECO:0000256" key="3">
    <source>
        <dbReference type="ARBA" id="ARBA00012071"/>
    </source>
</evidence>
<dbReference type="NCBIfam" id="TIGR00682">
    <property type="entry name" value="lpxK"/>
    <property type="match status" value="1"/>
</dbReference>
<dbReference type="KEGG" id="vin:AKJ08_1005"/>
<dbReference type="OrthoDB" id="9766423at2"/>
<evidence type="ECO:0000256" key="1">
    <source>
        <dbReference type="ARBA" id="ARBA00002274"/>
    </source>
</evidence>
<keyword evidence="9 13" id="KW-0418">Kinase</keyword>
<evidence type="ECO:0000256" key="2">
    <source>
        <dbReference type="ARBA" id="ARBA00004870"/>
    </source>
</evidence>
<evidence type="ECO:0000256" key="5">
    <source>
        <dbReference type="ARBA" id="ARBA00022516"/>
    </source>
</evidence>
<dbReference type="Proteomes" id="UP000055590">
    <property type="component" value="Chromosome"/>
</dbReference>
<dbReference type="GO" id="GO:0005524">
    <property type="term" value="F:ATP binding"/>
    <property type="evidence" value="ECO:0007669"/>
    <property type="project" value="UniProtKB-UniRule"/>
</dbReference>
<proteinExistence type="inferred from homology"/>
<evidence type="ECO:0000256" key="10">
    <source>
        <dbReference type="ARBA" id="ARBA00022840"/>
    </source>
</evidence>
<evidence type="ECO:0000256" key="6">
    <source>
        <dbReference type="ARBA" id="ARBA00022556"/>
    </source>
</evidence>
<dbReference type="RefSeq" id="WP_050725046.1">
    <property type="nucleotide sequence ID" value="NZ_CP012332.1"/>
</dbReference>
<protein>
    <recommendedName>
        <fullName evidence="4 13">Tetraacyldisaccharide 4'-kinase</fullName>
        <ecNumber evidence="3 13">2.7.1.130</ecNumber>
    </recommendedName>
    <alternativeName>
        <fullName evidence="12 13">Lipid A 4'-kinase</fullName>
    </alternativeName>
</protein>
<comment type="catalytic activity">
    <reaction evidence="13">
        <text>a lipid A disaccharide + ATP = a lipid IVA + ADP + H(+)</text>
        <dbReference type="Rhea" id="RHEA:67840"/>
        <dbReference type="ChEBI" id="CHEBI:15378"/>
        <dbReference type="ChEBI" id="CHEBI:30616"/>
        <dbReference type="ChEBI" id="CHEBI:176343"/>
        <dbReference type="ChEBI" id="CHEBI:176425"/>
        <dbReference type="ChEBI" id="CHEBI:456216"/>
        <dbReference type="EC" id="2.7.1.130"/>
    </reaction>
</comment>
<evidence type="ECO:0000313" key="14">
    <source>
        <dbReference type="EMBL" id="AKU90618.1"/>
    </source>
</evidence>
<dbReference type="PANTHER" id="PTHR42724">
    <property type="entry name" value="TETRAACYLDISACCHARIDE 4'-KINASE"/>
    <property type="match status" value="1"/>
</dbReference>
<keyword evidence="7 13" id="KW-0808">Transferase</keyword>
<dbReference type="GO" id="GO:0009244">
    <property type="term" value="P:lipopolysaccharide core region biosynthetic process"/>
    <property type="evidence" value="ECO:0007669"/>
    <property type="project" value="TreeGrafter"/>
</dbReference>
<dbReference type="GO" id="GO:0009029">
    <property type="term" value="F:lipid-A 4'-kinase activity"/>
    <property type="evidence" value="ECO:0007669"/>
    <property type="project" value="UniProtKB-UniRule"/>
</dbReference>
<keyword evidence="10 13" id="KW-0067">ATP-binding</keyword>
<organism evidence="14 15">
    <name type="scientific">Vulgatibacter incomptus</name>
    <dbReference type="NCBI Taxonomy" id="1391653"/>
    <lineage>
        <taxon>Bacteria</taxon>
        <taxon>Pseudomonadati</taxon>
        <taxon>Myxococcota</taxon>
        <taxon>Myxococcia</taxon>
        <taxon>Myxococcales</taxon>
        <taxon>Cystobacterineae</taxon>
        <taxon>Vulgatibacteraceae</taxon>
        <taxon>Vulgatibacter</taxon>
    </lineage>
</organism>
<evidence type="ECO:0000256" key="8">
    <source>
        <dbReference type="ARBA" id="ARBA00022741"/>
    </source>
</evidence>
<name>A0A0K1PAQ2_9BACT</name>
<keyword evidence="15" id="KW-1185">Reference proteome</keyword>
<keyword evidence="8 13" id="KW-0547">Nucleotide-binding</keyword>
<dbReference type="SUPFAM" id="SSF52540">
    <property type="entry name" value="P-loop containing nucleoside triphosphate hydrolases"/>
    <property type="match status" value="1"/>
</dbReference>
<dbReference type="GO" id="GO:0005886">
    <property type="term" value="C:plasma membrane"/>
    <property type="evidence" value="ECO:0007669"/>
    <property type="project" value="TreeGrafter"/>
</dbReference>